<dbReference type="RefSeq" id="XP_001610550.1">
    <property type="nucleotide sequence ID" value="XM_001610500.1"/>
</dbReference>
<dbReference type="EMBL" id="AAXT01000002">
    <property type="protein sequence ID" value="EDO06982.1"/>
    <property type="molecule type" value="Genomic_DNA"/>
</dbReference>
<comment type="caution">
    <text evidence="1">The sequence shown here is derived from an EMBL/GenBank/DDBJ whole genome shotgun (WGS) entry which is preliminary data.</text>
</comment>
<reference evidence="2" key="2">
    <citation type="journal article" date="2020" name="Data Brief">
        <title>Transcriptome dataset of Babesia bovis life stages within vertebrate and invertebrate hosts.</title>
        <authorList>
            <person name="Ueti M.W."/>
            <person name="Johnson W.C."/>
            <person name="Kappmeyer L.S."/>
            <person name="Herndon D.R."/>
            <person name="Mousel M.R."/>
            <person name="Reif K.E."/>
            <person name="Taus N.S."/>
            <person name="Ifeonu O.O."/>
            <person name="Silva J.C."/>
            <person name="Suarez C.E."/>
            <person name="Brayton K.A."/>
        </authorList>
    </citation>
    <scope>NUCLEOTIDE SEQUENCE [LARGE SCALE GENOMIC DNA]</scope>
</reference>
<keyword evidence="2" id="KW-1185">Reference proteome</keyword>
<organism evidence="1 2">
    <name type="scientific">Babesia bovis</name>
    <dbReference type="NCBI Taxonomy" id="5865"/>
    <lineage>
        <taxon>Eukaryota</taxon>
        <taxon>Sar</taxon>
        <taxon>Alveolata</taxon>
        <taxon>Apicomplexa</taxon>
        <taxon>Aconoidasida</taxon>
        <taxon>Piroplasmida</taxon>
        <taxon>Babesiidae</taxon>
        <taxon>Babesia</taxon>
    </lineage>
</organism>
<dbReference type="AlphaFoldDB" id="A7AR13"/>
<reference evidence="2" key="3">
    <citation type="journal article" date="2021" name="Int. J. Parasitol.">
        <title>Comparative analysis of gene expression between Babesia bovis blood stages and kinetes allowed by improved genome annotation.</title>
        <authorList>
            <person name="Ueti M.W."/>
            <person name="Johnson W.C."/>
            <person name="Kappmeyer L.S."/>
            <person name="Herndon D.R."/>
            <person name="Mousel M.R."/>
            <person name="Reif K.E."/>
            <person name="Taus N.S."/>
            <person name="Ifeonu O.O."/>
            <person name="Silva J.C."/>
            <person name="Suarez C.E."/>
            <person name="Brayton K.A."/>
        </authorList>
    </citation>
    <scope>NUCLEOTIDE SEQUENCE [LARGE SCALE GENOMIC DNA]</scope>
</reference>
<accession>A7AR13</accession>
<dbReference type="GeneID" id="5478784"/>
<dbReference type="VEuPathDB" id="PiroplasmaDB:BBOV_IV006220"/>
<evidence type="ECO:0000313" key="2">
    <source>
        <dbReference type="Proteomes" id="UP000002173"/>
    </source>
</evidence>
<reference evidence="1 2" key="1">
    <citation type="journal article" date="2007" name="PLoS Pathog.">
        <title>Genome sequence of Babesia bovis and comparative analysis of apicomplexan hemoprotozoa.</title>
        <authorList>
            <person name="Brayton K.A."/>
            <person name="Lau A.O.T."/>
            <person name="Herndon D.R."/>
            <person name="Hannick L."/>
            <person name="Kappmeyer L.S."/>
            <person name="Berens S.J."/>
            <person name="Bidwell S.L."/>
            <person name="Brown W.C."/>
            <person name="Crabtree J."/>
            <person name="Fadrosh D."/>
            <person name="Feldblum T."/>
            <person name="Forberger H.A."/>
            <person name="Haas B.J."/>
            <person name="Howell J.M."/>
            <person name="Khouri H."/>
            <person name="Koo H."/>
            <person name="Mann D.J."/>
            <person name="Norimine J."/>
            <person name="Paulsen I.T."/>
            <person name="Radune D."/>
            <person name="Ren Q."/>
            <person name="Smith R.K. Jr."/>
            <person name="Suarez C.E."/>
            <person name="White O."/>
            <person name="Wortman J.R."/>
            <person name="Knowles D.P. Jr."/>
            <person name="McElwain T.F."/>
            <person name="Nene V.M."/>
        </authorList>
    </citation>
    <scope>NUCLEOTIDE SEQUENCE [LARGE SCALE GENOMIC DNA]</scope>
    <source>
        <strain evidence="1">T2Bo</strain>
    </source>
</reference>
<dbReference type="eggNOG" id="ENOG502TN82">
    <property type="taxonomic scope" value="Eukaryota"/>
</dbReference>
<dbReference type="STRING" id="5865.A7AR13"/>
<name>A7AR13_BABBO</name>
<gene>
    <name evidence="1" type="ORF">BBOV_IV006220</name>
</gene>
<dbReference type="KEGG" id="bbo:BBOV_IV006220"/>
<proteinExistence type="predicted"/>
<dbReference type="Proteomes" id="UP000002173">
    <property type="component" value="Unassembled WGS sequence"/>
</dbReference>
<dbReference type="InParanoid" id="A7AR13"/>
<protein>
    <submittedName>
        <fullName evidence="1">Membrane protein, putative</fullName>
    </submittedName>
</protein>
<sequence length="544" mass="62757">MMLLLPYLPSFYILTVIRVSLCFHKPLRRTGYLDVTFGNIRPFRCFSTSLFDKDEVDAANPPVPPPPPRIPADFVMDDVFSEHRYRNIGSYVGESSHIAALPYAEIRYQDKGSLVPYRSVEEIISCYSNKLNTLLCNFNEWTAFYNPDGKDSIDLSLYNPLSNDSYYVVVFYCAWKSESIALKRAIHQLSGRYEFVRDPPVVHGPKKKETFQEVLARLEEWERRHAEMIEDARSKGLPDPPAPPLVEREKVKMIMHSLNGAETLKILGRIQEQYNVRWWMPHIGQQKYNKVFCRAYNELYNTSYKRVRTEKSRLGYKMRNTGCQPVSVEKQKGVLGLSRVNFILVRLANSLMLSNSRRGLQRMRSAVHGHEKEMHFNEIMLKLLINLGVLYKDMPSIRIFRCSSPVDELPSVALHKSHMKIPFDSTSNFYNPDPFKIARHTLYGLPPLRKCSHLAIPSDFEYIGGIQGLSSLKDPPKIPDLLEHTERTNKSDFHRLFTPSQSNISVHSVLDPLLSTLDLVYKLNLRQIIDARPVPVTYGYLNPK</sequence>
<dbReference type="OMA" id="VFYCAWQ"/>
<evidence type="ECO:0000313" key="1">
    <source>
        <dbReference type="EMBL" id="EDO06982.1"/>
    </source>
</evidence>